<dbReference type="Pfam" id="PF00589">
    <property type="entry name" value="Phage_integrase"/>
    <property type="match status" value="1"/>
</dbReference>
<organism evidence="3 4">
    <name type="scientific">Crocosphaera chwakensis CCY0110</name>
    <dbReference type="NCBI Taxonomy" id="391612"/>
    <lineage>
        <taxon>Bacteria</taxon>
        <taxon>Bacillati</taxon>
        <taxon>Cyanobacteriota</taxon>
        <taxon>Cyanophyceae</taxon>
        <taxon>Oscillatoriophycideae</taxon>
        <taxon>Chroococcales</taxon>
        <taxon>Aphanothecaceae</taxon>
        <taxon>Crocosphaera</taxon>
        <taxon>Crocosphaera chwakensis</taxon>
    </lineage>
</organism>
<comment type="caution">
    <text evidence="3">The sequence shown here is derived from an EMBL/GenBank/DDBJ whole genome shotgun (WGS) entry which is preliminary data.</text>
</comment>
<dbReference type="InterPro" id="IPR011010">
    <property type="entry name" value="DNA_brk_join_enz"/>
</dbReference>
<dbReference type="eggNOG" id="COG0582">
    <property type="taxonomic scope" value="Bacteria"/>
</dbReference>
<dbReference type="AlphaFoldDB" id="A3IZW3"/>
<dbReference type="Gene3D" id="1.10.443.10">
    <property type="entry name" value="Intergrase catalytic core"/>
    <property type="match status" value="1"/>
</dbReference>
<reference evidence="3 4" key="1">
    <citation type="submission" date="2007-03" db="EMBL/GenBank/DDBJ databases">
        <authorList>
            <person name="Stal L."/>
            <person name="Ferriera S."/>
            <person name="Johnson J."/>
            <person name="Kravitz S."/>
            <person name="Beeson K."/>
            <person name="Sutton G."/>
            <person name="Rogers Y.-H."/>
            <person name="Friedman R."/>
            <person name="Frazier M."/>
            <person name="Venter J.C."/>
        </authorList>
    </citation>
    <scope>NUCLEOTIDE SEQUENCE [LARGE SCALE GENOMIC DNA]</scope>
    <source>
        <strain evidence="3 4">CCY0110</strain>
    </source>
</reference>
<dbReference type="Proteomes" id="UP000003781">
    <property type="component" value="Unassembled WGS sequence"/>
</dbReference>
<dbReference type="GO" id="GO:0015074">
    <property type="term" value="P:DNA integration"/>
    <property type="evidence" value="ECO:0007669"/>
    <property type="project" value="InterPro"/>
</dbReference>
<gene>
    <name evidence="3" type="ORF">CY0110_31560</name>
</gene>
<keyword evidence="1" id="KW-0233">DNA recombination</keyword>
<feature type="domain" description="Tyr recombinase" evidence="2">
    <location>
        <begin position="56"/>
        <end position="165"/>
    </location>
</feature>
<evidence type="ECO:0000313" key="4">
    <source>
        <dbReference type="Proteomes" id="UP000003781"/>
    </source>
</evidence>
<evidence type="ECO:0000259" key="2">
    <source>
        <dbReference type="PROSITE" id="PS51898"/>
    </source>
</evidence>
<dbReference type="GO" id="GO:0006310">
    <property type="term" value="P:DNA recombination"/>
    <property type="evidence" value="ECO:0007669"/>
    <property type="project" value="UniProtKB-KW"/>
</dbReference>
<evidence type="ECO:0000256" key="1">
    <source>
        <dbReference type="ARBA" id="ARBA00023172"/>
    </source>
</evidence>
<dbReference type="RefSeq" id="WP_008278927.1">
    <property type="nucleotide sequence ID" value="NZ_AAXW01000122.1"/>
</dbReference>
<dbReference type="InterPro" id="IPR013762">
    <property type="entry name" value="Integrase-like_cat_sf"/>
</dbReference>
<feature type="non-terminal residue" evidence="3">
    <location>
        <position position="165"/>
    </location>
</feature>
<sequence>MSMEPWDSEEFDFVNLEELQEQPGWMLSAIEVIEAYEKLSEEDKNKAWKELHQETKPKSPLQEEPTIKLLFSKGFNNERDRMFFEIMLFTGCRLNEVCALETADVYDESGLVRNGIIIRNKKTLETRIVPVCEPLRELLSNYSFNRQERYLFPSESGEHIKSQTA</sequence>
<evidence type="ECO:0000313" key="3">
    <source>
        <dbReference type="EMBL" id="EAZ87990.1"/>
    </source>
</evidence>
<accession>A3IZW3</accession>
<dbReference type="InterPro" id="IPR002104">
    <property type="entry name" value="Integrase_catalytic"/>
</dbReference>
<protein>
    <submittedName>
        <fullName evidence="3">Integrase/recombinase</fullName>
    </submittedName>
</protein>
<name>A3IZW3_9CHRO</name>
<dbReference type="CDD" id="cd00397">
    <property type="entry name" value="DNA_BRE_C"/>
    <property type="match status" value="1"/>
</dbReference>
<dbReference type="SUPFAM" id="SSF56349">
    <property type="entry name" value="DNA breaking-rejoining enzymes"/>
    <property type="match status" value="1"/>
</dbReference>
<proteinExistence type="predicted"/>
<dbReference type="GO" id="GO:0003677">
    <property type="term" value="F:DNA binding"/>
    <property type="evidence" value="ECO:0007669"/>
    <property type="project" value="InterPro"/>
</dbReference>
<keyword evidence="4" id="KW-1185">Reference proteome</keyword>
<dbReference type="PROSITE" id="PS51898">
    <property type="entry name" value="TYR_RECOMBINASE"/>
    <property type="match status" value="1"/>
</dbReference>
<dbReference type="EMBL" id="AAXW01000122">
    <property type="protein sequence ID" value="EAZ87990.1"/>
    <property type="molecule type" value="Genomic_DNA"/>
</dbReference>